<evidence type="ECO:0000256" key="1">
    <source>
        <dbReference type="SAM" id="Phobius"/>
    </source>
</evidence>
<keyword evidence="1" id="KW-0472">Membrane</keyword>
<accession>A0A929G067</accession>
<dbReference type="Proteomes" id="UP000598360">
    <property type="component" value="Unassembled WGS sequence"/>
</dbReference>
<feature type="transmembrane region" description="Helical" evidence="1">
    <location>
        <begin position="179"/>
        <end position="203"/>
    </location>
</feature>
<reference evidence="3" key="1">
    <citation type="submission" date="2020-10" db="EMBL/GenBank/DDBJ databases">
        <title>Diversity and distribution of actinomycetes associated with coral in the coast of Hainan.</title>
        <authorList>
            <person name="Li F."/>
        </authorList>
    </citation>
    <scope>NUCLEOTIDE SEQUENCE</scope>
    <source>
        <strain evidence="3">HNM0983</strain>
    </source>
</reference>
<name>A0A929G067_9PSEU</name>
<feature type="domain" description="DUF6545" evidence="2">
    <location>
        <begin position="243"/>
        <end position="368"/>
    </location>
</feature>
<gene>
    <name evidence="3" type="ORF">IQ251_12630</name>
</gene>
<feature type="transmembrane region" description="Helical" evidence="1">
    <location>
        <begin position="104"/>
        <end position="127"/>
    </location>
</feature>
<dbReference type="RefSeq" id="WP_193928725.1">
    <property type="nucleotide sequence ID" value="NZ_JADEYC010000019.1"/>
</dbReference>
<dbReference type="AlphaFoldDB" id="A0A929G067"/>
<organism evidence="3 4">
    <name type="scientific">Saccharopolyspora montiporae</name>
    <dbReference type="NCBI Taxonomy" id="2781240"/>
    <lineage>
        <taxon>Bacteria</taxon>
        <taxon>Bacillati</taxon>
        <taxon>Actinomycetota</taxon>
        <taxon>Actinomycetes</taxon>
        <taxon>Pseudonocardiales</taxon>
        <taxon>Pseudonocardiaceae</taxon>
        <taxon>Saccharopolyspora</taxon>
    </lineage>
</organism>
<dbReference type="InterPro" id="IPR050039">
    <property type="entry name" value="MAB_1171c-like"/>
</dbReference>
<protein>
    <recommendedName>
        <fullName evidence="2">DUF6545 domain-containing protein</fullName>
    </recommendedName>
</protein>
<evidence type="ECO:0000259" key="2">
    <source>
        <dbReference type="Pfam" id="PF20182"/>
    </source>
</evidence>
<keyword evidence="1" id="KW-1133">Transmembrane helix</keyword>
<dbReference type="InterPro" id="IPR046675">
    <property type="entry name" value="DUF6545"/>
</dbReference>
<feature type="transmembrane region" description="Helical" evidence="1">
    <location>
        <begin position="6"/>
        <end position="22"/>
    </location>
</feature>
<keyword evidence="4" id="KW-1185">Reference proteome</keyword>
<dbReference type="NCBIfam" id="NF042915">
    <property type="entry name" value="MAB_1171c_fam"/>
    <property type="match status" value="1"/>
</dbReference>
<dbReference type="Pfam" id="PF20182">
    <property type="entry name" value="DUF6545"/>
    <property type="match status" value="1"/>
</dbReference>
<feature type="transmembrane region" description="Helical" evidence="1">
    <location>
        <begin position="215"/>
        <end position="242"/>
    </location>
</feature>
<evidence type="ECO:0000313" key="4">
    <source>
        <dbReference type="Proteomes" id="UP000598360"/>
    </source>
</evidence>
<dbReference type="EMBL" id="JADEYC010000019">
    <property type="protein sequence ID" value="MBE9375290.1"/>
    <property type="molecule type" value="Genomic_DNA"/>
</dbReference>
<sequence length="386" mass="41747">MGSVVMWFAGALAVSSAGLRLYRARRYPTAGVVYLCAAVAAVGCSAVLAAPLTVELLMPVEPFDNFTRWLANGLAMVAAWSVHALLLHLVYAPEHARPSVRRQVVVLAGALAAMSGLLLGAGIPSAPDFVAAAGHRWQITVYVTVFCGYVAYSLANFIRLMAYYARLSTRPWLRRGLGVVRAGAAVGIGWAVLKVLAAMTVLAGGSGGWETLASAILSATCVSLVGIGVTMPAWGPVIAAPVRWVRHYRTHRALRPLWSVLHTAFPEIARTHPGQSTAIAWRLARRVVEIEDGLLLLAPYRTPQERTSPRTGDPEAVWEAVEIRDALHDVARGRTPPVAEPPVPAPQREAGDLDAEAAWLRRVARAYCRVPAIAHRTEEQEFRDQR</sequence>
<comment type="caution">
    <text evidence="3">The sequence shown here is derived from an EMBL/GenBank/DDBJ whole genome shotgun (WGS) entry which is preliminary data.</text>
</comment>
<feature type="transmembrane region" description="Helical" evidence="1">
    <location>
        <begin position="139"/>
        <end position="158"/>
    </location>
</feature>
<proteinExistence type="predicted"/>
<feature type="transmembrane region" description="Helical" evidence="1">
    <location>
        <begin position="69"/>
        <end position="92"/>
    </location>
</feature>
<feature type="transmembrane region" description="Helical" evidence="1">
    <location>
        <begin position="29"/>
        <end position="49"/>
    </location>
</feature>
<evidence type="ECO:0000313" key="3">
    <source>
        <dbReference type="EMBL" id="MBE9375290.1"/>
    </source>
</evidence>
<keyword evidence="1" id="KW-0812">Transmembrane</keyword>